<keyword evidence="9" id="KW-0676">Redox-active center</keyword>
<dbReference type="STRING" id="1703345.A3860_05515"/>
<evidence type="ECO:0000256" key="2">
    <source>
        <dbReference type="ARBA" id="ARBA00006214"/>
    </source>
</evidence>
<dbReference type="RefSeq" id="WP_081151559.1">
    <property type="nucleotide sequence ID" value="NZ_LVYD01000058.1"/>
</dbReference>
<evidence type="ECO:0000256" key="6">
    <source>
        <dbReference type="ARBA" id="ARBA00023002"/>
    </source>
</evidence>
<dbReference type="PROSITE" id="PS50990">
    <property type="entry name" value="PEPTIDASE_C39"/>
    <property type="match status" value="1"/>
</dbReference>
<feature type="domain" description="Peptidase C39" evidence="11">
    <location>
        <begin position="1"/>
        <end position="123"/>
    </location>
</feature>
<dbReference type="Pfam" id="PF03412">
    <property type="entry name" value="Peptidase_C39"/>
    <property type="match status" value="1"/>
</dbReference>
<dbReference type="OrthoDB" id="1100563at2"/>
<feature type="transmembrane region" description="Helical" evidence="10">
    <location>
        <begin position="334"/>
        <end position="352"/>
    </location>
</feature>
<dbReference type="InterPro" id="IPR012336">
    <property type="entry name" value="Thioredoxin-like_fold"/>
</dbReference>
<accession>A0A1V9FS38</accession>
<evidence type="ECO:0000313" key="12">
    <source>
        <dbReference type="EMBL" id="OQP61175.1"/>
    </source>
</evidence>
<dbReference type="AlphaFoldDB" id="A0A1V9FS38"/>
<feature type="transmembrane region" description="Helical" evidence="10">
    <location>
        <begin position="238"/>
        <end position="259"/>
    </location>
</feature>
<dbReference type="Gene3D" id="3.40.30.10">
    <property type="entry name" value="Glutaredoxin"/>
    <property type="match status" value="1"/>
</dbReference>
<keyword evidence="3 10" id="KW-0812">Transmembrane</keyword>
<keyword evidence="6" id="KW-0560">Oxidoreductase</keyword>
<evidence type="ECO:0000256" key="7">
    <source>
        <dbReference type="ARBA" id="ARBA00023136"/>
    </source>
</evidence>
<evidence type="ECO:0000256" key="8">
    <source>
        <dbReference type="ARBA" id="ARBA00023157"/>
    </source>
</evidence>
<evidence type="ECO:0000256" key="9">
    <source>
        <dbReference type="ARBA" id="ARBA00023284"/>
    </source>
</evidence>
<feature type="transmembrane region" description="Helical" evidence="10">
    <location>
        <begin position="295"/>
        <end position="314"/>
    </location>
</feature>
<evidence type="ECO:0000259" key="11">
    <source>
        <dbReference type="PROSITE" id="PS50990"/>
    </source>
</evidence>
<dbReference type="Proteomes" id="UP000192796">
    <property type="component" value="Unassembled WGS sequence"/>
</dbReference>
<feature type="transmembrane region" description="Helical" evidence="10">
    <location>
        <begin position="265"/>
        <end position="283"/>
    </location>
</feature>
<dbReference type="GO" id="GO:0005524">
    <property type="term" value="F:ATP binding"/>
    <property type="evidence" value="ECO:0007669"/>
    <property type="project" value="InterPro"/>
</dbReference>
<comment type="caution">
    <text evidence="12">The sequence shown here is derived from an EMBL/GenBank/DDBJ whole genome shotgun (WGS) entry which is preliminary data.</text>
</comment>
<dbReference type="Gene3D" id="3.90.70.10">
    <property type="entry name" value="Cysteine proteinases"/>
    <property type="match status" value="1"/>
</dbReference>
<sequence length="541" mass="60731">MFIAFESHVKATIAFLRHLRVKVNASTVNETLKNHPDETSLLSISDALGKWNLPNGAGKIDTANIDQLPLPFIALTRRAGAPFIVVTAVDDNYVHFLDSNYKRNVTSTRSDFIKDQGWVGLYLIAEPNVHSGEPDYKAAKRKETVATLVSGAAIFVIAFLATFLFWTNIKNDVGENSFPATAIFLQYFITLAGVFVTSLLIWYETDRNNPLLQKVCTGIAKGNCAAILTGKAAKAFGWLSWSEVGFFYYTSALLCMILAGGNMMVYISLIALINILALPYPVFSVYYQWRVAKQWCVLCLIVQVLLVAGAVNVLVNHLYSSWPAINLPVLAQGLLLYAVPVLCWFTIKPFVLKIQLAKNDKREYFRIKFNEEIFDTLLRNQPKVTIPDGLGIDLGSATAKHTLIKVCNPYCGPCSRAHPDMEKLLEEMPDLKAKIIFTTGYGGDEVMTKPAMHLMAIAETSDENTIKKALDDWYLPEKKDYEAFAWKYPVNGQLQKQDIKIKAMNQWCTDMKVTATPTFFINGYQLPRTYDIADLKYFLLE</sequence>
<keyword evidence="5 10" id="KW-1133">Transmembrane helix</keyword>
<comment type="similarity">
    <text evidence="2">Belongs to the VKOR family.</text>
</comment>
<evidence type="ECO:0000256" key="5">
    <source>
        <dbReference type="ARBA" id="ARBA00022989"/>
    </source>
</evidence>
<evidence type="ECO:0000256" key="4">
    <source>
        <dbReference type="ARBA" id="ARBA00022719"/>
    </source>
</evidence>
<evidence type="ECO:0000256" key="3">
    <source>
        <dbReference type="ARBA" id="ARBA00022692"/>
    </source>
</evidence>
<keyword evidence="7 10" id="KW-0472">Membrane</keyword>
<gene>
    <name evidence="12" type="ORF">A3860_05515</name>
</gene>
<feature type="transmembrane region" description="Helical" evidence="10">
    <location>
        <begin position="145"/>
        <end position="166"/>
    </location>
</feature>
<dbReference type="GO" id="GO:0008233">
    <property type="term" value="F:peptidase activity"/>
    <property type="evidence" value="ECO:0007669"/>
    <property type="project" value="InterPro"/>
</dbReference>
<dbReference type="SUPFAM" id="SSF52833">
    <property type="entry name" value="Thioredoxin-like"/>
    <property type="match status" value="1"/>
</dbReference>
<protein>
    <recommendedName>
        <fullName evidence="11">Peptidase C39 domain-containing protein</fullName>
    </recommendedName>
</protein>
<proteinExistence type="inferred from homology"/>
<dbReference type="EMBL" id="LVYD01000058">
    <property type="protein sequence ID" value="OQP61175.1"/>
    <property type="molecule type" value="Genomic_DNA"/>
</dbReference>
<keyword evidence="8" id="KW-1015">Disulfide bond</keyword>
<dbReference type="InterPro" id="IPR038354">
    <property type="entry name" value="VKOR_sf"/>
</dbReference>
<dbReference type="Pfam" id="PF07884">
    <property type="entry name" value="VKOR"/>
    <property type="match status" value="1"/>
</dbReference>
<dbReference type="GO" id="GO:0016491">
    <property type="term" value="F:oxidoreductase activity"/>
    <property type="evidence" value="ECO:0007669"/>
    <property type="project" value="UniProtKB-KW"/>
</dbReference>
<keyword evidence="13" id="KW-1185">Reference proteome</keyword>
<dbReference type="GO" id="GO:0048038">
    <property type="term" value="F:quinone binding"/>
    <property type="evidence" value="ECO:0007669"/>
    <property type="project" value="UniProtKB-KW"/>
</dbReference>
<evidence type="ECO:0000256" key="10">
    <source>
        <dbReference type="SAM" id="Phobius"/>
    </source>
</evidence>
<reference evidence="12 13" key="1">
    <citation type="submission" date="2016-03" db="EMBL/GenBank/DDBJ databases">
        <title>Niastella vici sp. nov., isolated from farmland soil.</title>
        <authorList>
            <person name="Chen L."/>
            <person name="Wang D."/>
            <person name="Yang S."/>
            <person name="Wang G."/>
        </authorList>
    </citation>
    <scope>NUCLEOTIDE SEQUENCE [LARGE SCALE GENOMIC DNA]</scope>
    <source>
        <strain evidence="12 13">DJ57</strain>
    </source>
</reference>
<dbReference type="InterPro" id="IPR012932">
    <property type="entry name" value="VKOR"/>
</dbReference>
<dbReference type="Pfam" id="PF13462">
    <property type="entry name" value="Thioredoxin_4"/>
    <property type="match status" value="1"/>
</dbReference>
<dbReference type="GO" id="GO:0016020">
    <property type="term" value="C:membrane"/>
    <property type="evidence" value="ECO:0007669"/>
    <property type="project" value="UniProtKB-SubCell"/>
</dbReference>
<organism evidence="12 13">
    <name type="scientific">Niastella vici</name>
    <dbReference type="NCBI Taxonomy" id="1703345"/>
    <lineage>
        <taxon>Bacteria</taxon>
        <taxon>Pseudomonadati</taxon>
        <taxon>Bacteroidota</taxon>
        <taxon>Chitinophagia</taxon>
        <taxon>Chitinophagales</taxon>
        <taxon>Chitinophagaceae</taxon>
        <taxon>Niastella</taxon>
    </lineage>
</organism>
<feature type="transmembrane region" description="Helical" evidence="10">
    <location>
        <begin position="178"/>
        <end position="203"/>
    </location>
</feature>
<evidence type="ECO:0000256" key="1">
    <source>
        <dbReference type="ARBA" id="ARBA00004141"/>
    </source>
</evidence>
<dbReference type="Gene3D" id="1.20.1440.130">
    <property type="entry name" value="VKOR domain"/>
    <property type="match status" value="1"/>
</dbReference>
<comment type="subcellular location">
    <subcellularLocation>
        <location evidence="1">Membrane</location>
        <topology evidence="1">Multi-pass membrane protein</topology>
    </subcellularLocation>
</comment>
<dbReference type="GO" id="GO:0006508">
    <property type="term" value="P:proteolysis"/>
    <property type="evidence" value="ECO:0007669"/>
    <property type="project" value="InterPro"/>
</dbReference>
<name>A0A1V9FS38_9BACT</name>
<dbReference type="InterPro" id="IPR005074">
    <property type="entry name" value="Peptidase_C39"/>
</dbReference>
<keyword evidence="4" id="KW-0874">Quinone</keyword>
<dbReference type="CDD" id="cd12921">
    <property type="entry name" value="VKOR_4"/>
    <property type="match status" value="1"/>
</dbReference>
<dbReference type="InterPro" id="IPR036249">
    <property type="entry name" value="Thioredoxin-like_sf"/>
</dbReference>
<evidence type="ECO:0000313" key="13">
    <source>
        <dbReference type="Proteomes" id="UP000192796"/>
    </source>
</evidence>